<dbReference type="Proteomes" id="UP000603940">
    <property type="component" value="Unassembled WGS sequence"/>
</dbReference>
<keyword evidence="2" id="KW-0472">Membrane</keyword>
<keyword evidence="5" id="KW-1185">Reference proteome</keyword>
<protein>
    <submittedName>
        <fullName evidence="4">Tripartite tricarboxylate transporter permease</fullName>
    </submittedName>
</protein>
<dbReference type="RefSeq" id="WP_187777749.1">
    <property type="nucleotide sequence ID" value="NZ_JACTUZ010000015.1"/>
</dbReference>
<name>A0ABR7R4E7_9PROT</name>
<keyword evidence="2" id="KW-0812">Transmembrane</keyword>
<evidence type="ECO:0000313" key="5">
    <source>
        <dbReference type="Proteomes" id="UP000603940"/>
    </source>
</evidence>
<evidence type="ECO:0000256" key="2">
    <source>
        <dbReference type="SAM" id="Phobius"/>
    </source>
</evidence>
<organism evidence="4 5">
    <name type="scientific">Pseudoroseomonas ludipueritiae</name>
    <dbReference type="NCBI Taxonomy" id="198093"/>
    <lineage>
        <taxon>Bacteria</taxon>
        <taxon>Pseudomonadati</taxon>
        <taxon>Pseudomonadota</taxon>
        <taxon>Alphaproteobacteria</taxon>
        <taxon>Acetobacterales</taxon>
        <taxon>Acetobacteraceae</taxon>
        <taxon>Pseudoroseomonas</taxon>
    </lineage>
</organism>
<evidence type="ECO:0000313" key="4">
    <source>
        <dbReference type="EMBL" id="MBC9176596.1"/>
    </source>
</evidence>
<proteinExistence type="predicted"/>
<feature type="transmembrane region" description="Helical" evidence="2">
    <location>
        <begin position="12"/>
        <end position="35"/>
    </location>
</feature>
<reference evidence="4 5" key="1">
    <citation type="journal article" date="2009" name="Int. J. Syst. Evol. Microbiol.">
        <title>Transfer of Teichococcus ludipueritiae and Muricoccus roseus to the genus Roseomonas, as Roseomonas ludipueritiae comb. nov. and Roseomonas rosea comb. nov., respectively, and emended description of the genus Roseomonas.</title>
        <authorList>
            <person name="Sanchez-Porro C."/>
            <person name="Gallego V."/>
            <person name="Busse H.J."/>
            <person name="Kampfer P."/>
            <person name="Ventosa A."/>
        </authorList>
    </citation>
    <scope>NUCLEOTIDE SEQUENCE [LARGE SCALE GENOMIC DNA]</scope>
    <source>
        <strain evidence="4 5">DSM 14915</strain>
    </source>
</reference>
<dbReference type="PANTHER" id="PTHR35342">
    <property type="entry name" value="TRICARBOXYLIC TRANSPORT PROTEIN"/>
    <property type="match status" value="1"/>
</dbReference>
<keyword evidence="2" id="KW-1133">Transmembrane helix</keyword>
<dbReference type="EMBL" id="JACTUZ010000015">
    <property type="protein sequence ID" value="MBC9176596.1"/>
    <property type="molecule type" value="Genomic_DNA"/>
</dbReference>
<dbReference type="PANTHER" id="PTHR35342:SF5">
    <property type="entry name" value="TRICARBOXYLIC TRANSPORT PROTEIN"/>
    <property type="match status" value="1"/>
</dbReference>
<dbReference type="Pfam" id="PF01970">
    <property type="entry name" value="TctA"/>
    <property type="match status" value="1"/>
</dbReference>
<feature type="region of interest" description="Disordered" evidence="1">
    <location>
        <begin position="53"/>
        <end position="72"/>
    </location>
</feature>
<evidence type="ECO:0000259" key="3">
    <source>
        <dbReference type="Pfam" id="PF01970"/>
    </source>
</evidence>
<dbReference type="InterPro" id="IPR002823">
    <property type="entry name" value="DUF112_TM"/>
</dbReference>
<feature type="domain" description="DUF112" evidence="3">
    <location>
        <begin position="16"/>
        <end position="71"/>
    </location>
</feature>
<evidence type="ECO:0000256" key="1">
    <source>
        <dbReference type="SAM" id="MobiDB-lite"/>
    </source>
</evidence>
<sequence length="72" mass="7515">MEAQRSADRTRMGAWFFVGLLPDGAAVLASLSYAIEKRLTKHSDEFGRGAVEGVAGPESANNSGTAGALFPC</sequence>
<gene>
    <name evidence="4" type="ORF">IBL25_06530</name>
</gene>
<comment type="caution">
    <text evidence="4">The sequence shown here is derived from an EMBL/GenBank/DDBJ whole genome shotgun (WGS) entry which is preliminary data.</text>
</comment>
<accession>A0ABR7R4E7</accession>